<evidence type="ECO:0000313" key="3">
    <source>
        <dbReference type="EMBL" id="OTA33973.1"/>
    </source>
</evidence>
<proteinExistence type="predicted"/>
<feature type="compositionally biased region" description="Low complexity" evidence="2">
    <location>
        <begin position="79"/>
        <end position="88"/>
    </location>
</feature>
<keyword evidence="4" id="KW-1185">Reference proteome</keyword>
<sequence>MTDGETGERNYEKLLLMIQEMRKENAALRTEVAALRTEQAALRTEQAVLQTDIVSLRLSKPSPAADCSSTASSQPTNGSRSSRTARSSQTGPSSLKRPFTESAPVSHRETSRSQKRRKTNEGQMPIVIPSDDDQDSLAGNVSTMTLHSGRALGQDDDGTASPRRHQDETGQEERTSTGRPLAILGKYLDENGSEVVTSSLPTTVLARVREAVESMDETHPGWDEDSDFATKCWRLALTVRMSLNWELSDGKFAACQTCTNQRKACCRYEGRGDGIRGRLIITALPRSLRANKLPEDNDFWIRAEGGTPRTAGHLWV</sequence>
<comment type="caution">
    <text evidence="3">The sequence shown here is derived from an EMBL/GenBank/DDBJ whole genome shotgun (WGS) entry which is preliminary data.</text>
</comment>
<reference evidence="3 4" key="1">
    <citation type="submission" date="2017-01" db="EMBL/GenBank/DDBJ databases">
        <title>The recent genome duplication of the halophilic yeast Hortaea werneckii: insights from long-read sequencing.</title>
        <authorList>
            <person name="Sinha S."/>
            <person name="Flibotte S."/>
            <person name="Neira M."/>
            <person name="Lenassi M."/>
            <person name="Gostincar C."/>
            <person name="Stajich J.E."/>
            <person name="Nislow C.E."/>
        </authorList>
    </citation>
    <scope>NUCLEOTIDE SEQUENCE [LARGE SCALE GENOMIC DNA]</scope>
    <source>
        <strain evidence="3 4">EXF-2000</strain>
    </source>
</reference>
<feature type="region of interest" description="Disordered" evidence="2">
    <location>
        <begin position="60"/>
        <end position="179"/>
    </location>
</feature>
<feature type="compositionally biased region" description="Polar residues" evidence="2">
    <location>
        <begin position="67"/>
        <end position="78"/>
    </location>
</feature>
<dbReference type="Gene3D" id="1.20.5.170">
    <property type="match status" value="1"/>
</dbReference>
<evidence type="ECO:0000313" key="4">
    <source>
        <dbReference type="Proteomes" id="UP000194280"/>
    </source>
</evidence>
<organism evidence="3 4">
    <name type="scientific">Hortaea werneckii EXF-2000</name>
    <dbReference type="NCBI Taxonomy" id="1157616"/>
    <lineage>
        <taxon>Eukaryota</taxon>
        <taxon>Fungi</taxon>
        <taxon>Dikarya</taxon>
        <taxon>Ascomycota</taxon>
        <taxon>Pezizomycotina</taxon>
        <taxon>Dothideomycetes</taxon>
        <taxon>Dothideomycetidae</taxon>
        <taxon>Mycosphaerellales</taxon>
        <taxon>Teratosphaeriaceae</taxon>
        <taxon>Hortaea</taxon>
    </lineage>
</organism>
<evidence type="ECO:0000256" key="2">
    <source>
        <dbReference type="SAM" id="MobiDB-lite"/>
    </source>
</evidence>
<dbReference type="AlphaFoldDB" id="A0A1Z5TD86"/>
<feature type="compositionally biased region" description="Polar residues" evidence="2">
    <location>
        <begin position="137"/>
        <end position="146"/>
    </location>
</feature>
<protein>
    <submittedName>
        <fullName evidence="3">Uncharacterized protein</fullName>
    </submittedName>
</protein>
<name>A0A1Z5TD86_HORWE</name>
<dbReference type="VEuPathDB" id="FungiDB:BTJ68_05484"/>
<accession>A0A1Z5TD86</accession>
<feature type="compositionally biased region" description="Basic and acidic residues" evidence="2">
    <location>
        <begin position="164"/>
        <end position="176"/>
    </location>
</feature>
<gene>
    <name evidence="3" type="ORF">BTJ68_05484</name>
</gene>
<keyword evidence="1" id="KW-0175">Coiled coil</keyword>
<feature type="coiled-coil region" evidence="1">
    <location>
        <begin position="11"/>
        <end position="45"/>
    </location>
</feature>
<dbReference type="EMBL" id="MUNK01000066">
    <property type="protein sequence ID" value="OTA33973.1"/>
    <property type="molecule type" value="Genomic_DNA"/>
</dbReference>
<dbReference type="InParanoid" id="A0A1Z5TD86"/>
<dbReference type="OrthoDB" id="3844258at2759"/>
<evidence type="ECO:0000256" key="1">
    <source>
        <dbReference type="SAM" id="Coils"/>
    </source>
</evidence>
<dbReference type="Proteomes" id="UP000194280">
    <property type="component" value="Unassembled WGS sequence"/>
</dbReference>